<sequence length="136" mass="14979">MGTATLVRGMTAHKTATQETFETNVAFEEIVDDHAFDDIDLPPIDDDDDGDGGRVCEWSDEACTQTPEYYVVAFCQDPQCDARHRTYLCKEHYAYRLNDTLRHLAVCGGVAHAVDGAERARAVAAHVCGFGRIGRA</sequence>
<evidence type="ECO:0000313" key="1">
    <source>
        <dbReference type="EMBL" id="RYQ40599.1"/>
    </source>
</evidence>
<dbReference type="Proteomes" id="UP000293208">
    <property type="component" value="Unassembled WGS sequence"/>
</dbReference>
<proteinExistence type="predicted"/>
<name>A0A4Q5AYJ2_9BIFI</name>
<reference evidence="1 2" key="1">
    <citation type="submission" date="2018-12" db="EMBL/GenBank/DDBJ databases">
        <title>Unveiling genomic diversity among members of the Bifidobacterium pseudolongum species, a widely distributed gut commensal of the animal kingdom.</title>
        <authorList>
            <person name="Lugli G.A."/>
            <person name="Duranti S."/>
            <person name="Albert K."/>
            <person name="Mancabelli L."/>
            <person name="Napoli S."/>
            <person name="Viappiani A."/>
            <person name="Anzalone R."/>
            <person name="Longhi G."/>
            <person name="Milani C."/>
            <person name="Turroni F."/>
            <person name="Alessandri G."/>
            <person name="Sela D.A."/>
            <person name="Van Sinderen D."/>
            <person name="Ventura M."/>
        </authorList>
    </citation>
    <scope>NUCLEOTIDE SEQUENCE [LARGE SCALE GENOMIC DNA]</scope>
    <source>
        <strain evidence="1 2">2001B</strain>
    </source>
</reference>
<accession>A0A4Q5AYJ2</accession>
<dbReference type="EMBL" id="RYUY01000001">
    <property type="protein sequence ID" value="RYQ40599.1"/>
    <property type="molecule type" value="Genomic_DNA"/>
</dbReference>
<comment type="caution">
    <text evidence="1">The sequence shown here is derived from an EMBL/GenBank/DDBJ whole genome shotgun (WGS) entry which is preliminary data.</text>
</comment>
<organism evidence="1 2">
    <name type="scientific">Bifidobacterium pseudolongum subsp. globosum</name>
    <dbReference type="NCBI Taxonomy" id="1690"/>
    <lineage>
        <taxon>Bacteria</taxon>
        <taxon>Bacillati</taxon>
        <taxon>Actinomycetota</taxon>
        <taxon>Actinomycetes</taxon>
        <taxon>Bifidobacteriales</taxon>
        <taxon>Bifidobacteriaceae</taxon>
        <taxon>Bifidobacterium</taxon>
    </lineage>
</organism>
<protein>
    <submittedName>
        <fullName evidence="1">Uncharacterized protein</fullName>
    </submittedName>
</protein>
<gene>
    <name evidence="1" type="ORF">PG2001B_0480</name>
</gene>
<evidence type="ECO:0000313" key="2">
    <source>
        <dbReference type="Proteomes" id="UP000293208"/>
    </source>
</evidence>
<dbReference type="AlphaFoldDB" id="A0A4Q5AYJ2"/>